<dbReference type="Proteomes" id="UP000054928">
    <property type="component" value="Unassembled WGS sequence"/>
</dbReference>
<sequence length="223" mass="24840">MVKAILLIVSASQTSLRCSTASLPTKPFRRSVDMFQQMKKPFFRMDFVAIYLELKNLNAIPKFLQSDRVAESNYVFHLASAFRPQNARPQSFSTPGYDVQPHSQLCISEFYGKISATQNDITDPATGCRNHSFIQSSLRSPLGGSIRSSTVQLLVAEQHCRRVDNGTTGQENDHCHAVEESVEKNLAELMKEMHVTNGVKAYIAAEPVECTQDVIDRVGLDAD</sequence>
<reference evidence="2" key="1">
    <citation type="submission" date="2014-09" db="EMBL/GenBank/DDBJ databases">
        <authorList>
            <person name="Sharma Rahul"/>
            <person name="Thines Marco"/>
        </authorList>
    </citation>
    <scope>NUCLEOTIDE SEQUENCE [LARGE SCALE GENOMIC DNA]</scope>
</reference>
<proteinExistence type="predicted"/>
<keyword evidence="2" id="KW-1185">Reference proteome</keyword>
<dbReference type="RefSeq" id="XP_024573059.1">
    <property type="nucleotide sequence ID" value="XM_024721932.1"/>
</dbReference>
<accession>A0A0P1A838</accession>
<evidence type="ECO:0000313" key="2">
    <source>
        <dbReference type="Proteomes" id="UP000054928"/>
    </source>
</evidence>
<protein>
    <submittedName>
        <fullName evidence="1">Uncharacterized protein</fullName>
    </submittedName>
</protein>
<dbReference type="EMBL" id="CCYD01000217">
    <property type="protein sequence ID" value="CEG36690.1"/>
    <property type="molecule type" value="Genomic_DNA"/>
</dbReference>
<evidence type="ECO:0000313" key="1">
    <source>
        <dbReference type="EMBL" id="CEG36690.1"/>
    </source>
</evidence>
<organism evidence="1 2">
    <name type="scientific">Plasmopara halstedii</name>
    <name type="common">Downy mildew of sunflower</name>
    <dbReference type="NCBI Taxonomy" id="4781"/>
    <lineage>
        <taxon>Eukaryota</taxon>
        <taxon>Sar</taxon>
        <taxon>Stramenopiles</taxon>
        <taxon>Oomycota</taxon>
        <taxon>Peronosporomycetes</taxon>
        <taxon>Peronosporales</taxon>
        <taxon>Peronosporaceae</taxon>
        <taxon>Plasmopara</taxon>
    </lineage>
</organism>
<dbReference type="AlphaFoldDB" id="A0A0P1A838"/>
<name>A0A0P1A838_PLAHL</name>
<dbReference type="GeneID" id="36398413"/>